<keyword evidence="3" id="KW-0812">Transmembrane</keyword>
<evidence type="ECO:0000259" key="6">
    <source>
        <dbReference type="Pfam" id="PF00924"/>
    </source>
</evidence>
<dbReference type="GO" id="GO:0008381">
    <property type="term" value="F:mechanosensitive monoatomic ion channel activity"/>
    <property type="evidence" value="ECO:0007669"/>
    <property type="project" value="InterPro"/>
</dbReference>
<keyword evidence="4" id="KW-1133">Transmembrane helix</keyword>
<dbReference type="FunFam" id="2.30.30.60:FF:000001">
    <property type="entry name" value="MscS Mechanosensitive ion channel"/>
    <property type="match status" value="1"/>
</dbReference>
<accession>A0A6J7B479</accession>
<dbReference type="InterPro" id="IPR006685">
    <property type="entry name" value="MscS_channel_2nd"/>
</dbReference>
<proteinExistence type="predicted"/>
<feature type="domain" description="Mechanosensitive ion channel MscS" evidence="6">
    <location>
        <begin position="1"/>
        <end position="54"/>
    </location>
</feature>
<evidence type="ECO:0000256" key="4">
    <source>
        <dbReference type="ARBA" id="ARBA00022989"/>
    </source>
</evidence>
<evidence type="ECO:0000256" key="1">
    <source>
        <dbReference type="ARBA" id="ARBA00004651"/>
    </source>
</evidence>
<protein>
    <submittedName>
        <fullName evidence="7">Unannotated protein</fullName>
    </submittedName>
</protein>
<reference evidence="7" key="1">
    <citation type="submission" date="2020-05" db="EMBL/GenBank/DDBJ databases">
        <authorList>
            <person name="Chiriac C."/>
            <person name="Salcher M."/>
            <person name="Ghai R."/>
            <person name="Kavagutti S V."/>
        </authorList>
    </citation>
    <scope>NUCLEOTIDE SEQUENCE</scope>
</reference>
<keyword evidence="5" id="KW-0472">Membrane</keyword>
<comment type="subcellular location">
    <subcellularLocation>
        <location evidence="1">Cell membrane</location>
        <topology evidence="1">Multi-pass membrane protein</topology>
    </subcellularLocation>
</comment>
<dbReference type="Gene3D" id="2.30.30.60">
    <property type="match status" value="1"/>
</dbReference>
<sequence length="57" mass="6187">MLVEDQYGVGDHVVVLEVSGVVEKVGLRITTIRDSAGTLWYLRNGEILKVGNQSQSG</sequence>
<dbReference type="InterPro" id="IPR023408">
    <property type="entry name" value="MscS_beta-dom_sf"/>
</dbReference>
<gene>
    <name evidence="7" type="ORF">UFOPK3241_00220</name>
</gene>
<evidence type="ECO:0000256" key="3">
    <source>
        <dbReference type="ARBA" id="ARBA00022692"/>
    </source>
</evidence>
<dbReference type="PANTHER" id="PTHR30460">
    <property type="entry name" value="MODERATE CONDUCTANCE MECHANOSENSITIVE CHANNEL YBIO"/>
    <property type="match status" value="1"/>
</dbReference>
<dbReference type="EMBL" id="CAFAZX010000007">
    <property type="protein sequence ID" value="CAB4840194.1"/>
    <property type="molecule type" value="Genomic_DNA"/>
</dbReference>
<dbReference type="InterPro" id="IPR010920">
    <property type="entry name" value="LSM_dom_sf"/>
</dbReference>
<dbReference type="AlphaFoldDB" id="A0A6J7B479"/>
<dbReference type="Pfam" id="PF00924">
    <property type="entry name" value="MS_channel_2nd"/>
    <property type="match status" value="1"/>
</dbReference>
<name>A0A6J7B479_9ZZZZ</name>
<dbReference type="SUPFAM" id="SSF50182">
    <property type="entry name" value="Sm-like ribonucleoproteins"/>
    <property type="match status" value="1"/>
</dbReference>
<evidence type="ECO:0000313" key="7">
    <source>
        <dbReference type="EMBL" id="CAB4840194.1"/>
    </source>
</evidence>
<dbReference type="GO" id="GO:0005886">
    <property type="term" value="C:plasma membrane"/>
    <property type="evidence" value="ECO:0007669"/>
    <property type="project" value="UniProtKB-SubCell"/>
</dbReference>
<evidence type="ECO:0000256" key="5">
    <source>
        <dbReference type="ARBA" id="ARBA00023136"/>
    </source>
</evidence>
<keyword evidence="2" id="KW-1003">Cell membrane</keyword>
<dbReference type="InterPro" id="IPR045276">
    <property type="entry name" value="YbiO_bact"/>
</dbReference>
<organism evidence="7">
    <name type="scientific">freshwater metagenome</name>
    <dbReference type="NCBI Taxonomy" id="449393"/>
    <lineage>
        <taxon>unclassified sequences</taxon>
        <taxon>metagenomes</taxon>
        <taxon>ecological metagenomes</taxon>
    </lineage>
</organism>
<dbReference type="PANTHER" id="PTHR30460:SF0">
    <property type="entry name" value="MODERATE CONDUCTANCE MECHANOSENSITIVE CHANNEL YBIO"/>
    <property type="match status" value="1"/>
</dbReference>
<evidence type="ECO:0000256" key="2">
    <source>
        <dbReference type="ARBA" id="ARBA00022475"/>
    </source>
</evidence>